<protein>
    <submittedName>
        <fullName evidence="1">Uncharacterized protein</fullName>
    </submittedName>
</protein>
<dbReference type="Proteomes" id="UP000193922">
    <property type="component" value="Unassembled WGS sequence"/>
</dbReference>
<proteinExistence type="predicted"/>
<dbReference type="GO" id="GO:0007064">
    <property type="term" value="P:mitotic sister chromatid cohesion"/>
    <property type="evidence" value="ECO:0007669"/>
    <property type="project" value="InterPro"/>
</dbReference>
<dbReference type="AlphaFoldDB" id="A0A1Y1WNR9"/>
<dbReference type="Pfam" id="PF09724">
    <property type="entry name" value="Dcc1"/>
    <property type="match status" value="1"/>
</dbReference>
<dbReference type="InterPro" id="IPR019128">
    <property type="entry name" value="Dcc1"/>
</dbReference>
<dbReference type="GeneID" id="63806279"/>
<dbReference type="EMBL" id="MCFD01000001">
    <property type="protein sequence ID" value="ORX74876.1"/>
    <property type="molecule type" value="Genomic_DNA"/>
</dbReference>
<comment type="caution">
    <text evidence="1">The sequence shown here is derived from an EMBL/GenBank/DDBJ whole genome shotgun (WGS) entry which is preliminary data.</text>
</comment>
<reference evidence="1 2" key="1">
    <citation type="submission" date="2016-07" db="EMBL/GenBank/DDBJ databases">
        <title>Pervasive Adenine N6-methylation of Active Genes in Fungi.</title>
        <authorList>
            <consortium name="DOE Joint Genome Institute"/>
            <person name="Mondo S.J."/>
            <person name="Dannebaum R.O."/>
            <person name="Kuo R.C."/>
            <person name="Labutti K."/>
            <person name="Haridas S."/>
            <person name="Kuo A."/>
            <person name="Salamov A."/>
            <person name="Ahrendt S.R."/>
            <person name="Lipzen A."/>
            <person name="Sullivan W."/>
            <person name="Andreopoulos W.B."/>
            <person name="Clum A."/>
            <person name="Lindquist E."/>
            <person name="Daum C."/>
            <person name="Ramamoorthy G.K."/>
            <person name="Gryganskyi A."/>
            <person name="Culley D."/>
            <person name="Magnuson J.K."/>
            <person name="James T.Y."/>
            <person name="O'Malley M.A."/>
            <person name="Stajich J.E."/>
            <person name="Spatafora J.W."/>
            <person name="Visel A."/>
            <person name="Grigoriev I.V."/>
        </authorList>
    </citation>
    <scope>NUCLEOTIDE SEQUENCE [LARGE SCALE GENOMIC DNA]</scope>
    <source>
        <strain evidence="1 2">ATCC 12442</strain>
    </source>
</reference>
<accession>A0A1Y1WNR9</accession>
<gene>
    <name evidence="1" type="ORF">DL89DRAFT_281192</name>
</gene>
<dbReference type="GO" id="GO:0031390">
    <property type="term" value="C:Ctf18 RFC-like complex"/>
    <property type="evidence" value="ECO:0007669"/>
    <property type="project" value="InterPro"/>
</dbReference>
<keyword evidence="2" id="KW-1185">Reference proteome</keyword>
<evidence type="ECO:0000313" key="1">
    <source>
        <dbReference type="EMBL" id="ORX74876.1"/>
    </source>
</evidence>
<dbReference type="RefSeq" id="XP_040748087.1">
    <property type="nucleotide sequence ID" value="XM_040889631.1"/>
</dbReference>
<evidence type="ECO:0000313" key="2">
    <source>
        <dbReference type="Proteomes" id="UP000193922"/>
    </source>
</evidence>
<dbReference type="OrthoDB" id="276989at2759"/>
<organism evidence="1 2">
    <name type="scientific">Linderina pennispora</name>
    <dbReference type="NCBI Taxonomy" id="61395"/>
    <lineage>
        <taxon>Eukaryota</taxon>
        <taxon>Fungi</taxon>
        <taxon>Fungi incertae sedis</taxon>
        <taxon>Zoopagomycota</taxon>
        <taxon>Kickxellomycotina</taxon>
        <taxon>Kickxellomycetes</taxon>
        <taxon>Kickxellales</taxon>
        <taxon>Kickxellaceae</taxon>
        <taxon>Linderina</taxon>
    </lineage>
</organism>
<name>A0A1Y1WNR9_9FUNG</name>
<sequence>MSAAHSEALSLSRCLTMHKSPGEVTDDTLLRHVQASRKLCRRVLAEIPAFRESGYWPLARARCWLLYGATADLYWPRRLSVGGHGTKLTRKWSSVRYAANQATSSCCLKRFDAVLARFGTCSAPAVYTIDGTKVAKYLAEQIFVAEQMRPWPAAEFLKAMHAAMPPHLTEFIGAPEHWSSKSVPDSIVREMAYVTAGAESQMLHTTHGVTYRSVTLNPLFRSALPHEPRVRMQKAV</sequence>